<dbReference type="EMBL" id="FMAC01000015">
    <property type="protein sequence ID" value="SCB37721.1"/>
    <property type="molecule type" value="Genomic_DNA"/>
</dbReference>
<accession>A0A1C3WCT5</accession>
<dbReference type="OrthoDB" id="8309684at2"/>
<dbReference type="STRING" id="52131.GA0061100_11582"/>
<evidence type="ECO:0008006" key="3">
    <source>
        <dbReference type="Google" id="ProtNLM"/>
    </source>
</evidence>
<name>A0A1C3WCT5_9HYPH</name>
<gene>
    <name evidence="1" type="ORF">GA0061100_11582</name>
</gene>
<keyword evidence="2" id="KW-1185">Reference proteome</keyword>
<dbReference type="RefSeq" id="WP_075856545.1">
    <property type="nucleotide sequence ID" value="NZ_FMAC01000015.1"/>
</dbReference>
<protein>
    <recommendedName>
        <fullName evidence="3">PD-(D/E)XK nuclease superfamily protein</fullName>
    </recommendedName>
</protein>
<sequence length="768" mass="86138">MAKGFSATTVKSWFQYRCERKVRYELSSDEELASVPIVKDIREQSWAILGKKFEDGIVEALGSAVLKPRRDEKILSEALSAAFLRGLRPERYAAQVNLFPKNTPSFLRDTGLFLNRNISDLLRIEPSISHSGSSELTIIDIKATRRATAFHKTQVAFYVRVLEEVIREMKIPKLTVSDHGEIWRIAEHSTAESSDYEVERFALTPYLRLVDDFCANVLPDIAMKELGNGIDETFFHLYFKCEQCSYLEHCRRSISPEKDPATRDVSAVAGLTHEAKRTLNKHRIFRVGQLAAAEGLSRTPGLSWSLSKRAPLLVTRAKSLAGNKVLRTEDEHTYLMPGKIDCALIINVDHDPVDDRIAALGYTRIENGKPIRSPSIVIPKTGSLDDECEALIAVLGELILDLTQIDDHNLAVEEGRSQADPLYAHIFLYEPSEAINLQAAIGRHLDSDAIRNGLLHLVRLFPPEDVVPEPEFRGVHHLPATALRSVIEQLYALPVAVSYDLRQVSQAALGSDGHAYAPEADFERPFSSLLSIEVIRGLREKAQKAPSRDAIIKDVTSRLMATQGLIAWLVEEDRKATKNGAPLLRLAKRPFRFQASFDPLNAIDLDVLLACELLENRAGLLEALVNLAKPFQRRRDAGRSLARLRRDRDFKGGQWGSRRFIFQIPSESRDAELTAGDMDLILHNDAPDLRLNPAMWQDISCRIVDLDPPLPSHQICVEIRKQALDSQTFQALLDRTADDGWFIDKAFFDVNSQRAASFISYLGQEASA</sequence>
<dbReference type="AlphaFoldDB" id="A0A1C3WCT5"/>
<dbReference type="Proteomes" id="UP000186228">
    <property type="component" value="Unassembled WGS sequence"/>
</dbReference>
<proteinExistence type="predicted"/>
<evidence type="ECO:0000313" key="2">
    <source>
        <dbReference type="Proteomes" id="UP000186228"/>
    </source>
</evidence>
<organism evidence="1 2">
    <name type="scientific">Rhizobium hainanense</name>
    <dbReference type="NCBI Taxonomy" id="52131"/>
    <lineage>
        <taxon>Bacteria</taxon>
        <taxon>Pseudomonadati</taxon>
        <taxon>Pseudomonadota</taxon>
        <taxon>Alphaproteobacteria</taxon>
        <taxon>Hyphomicrobiales</taxon>
        <taxon>Rhizobiaceae</taxon>
        <taxon>Rhizobium/Agrobacterium group</taxon>
        <taxon>Rhizobium</taxon>
    </lineage>
</organism>
<evidence type="ECO:0000313" key="1">
    <source>
        <dbReference type="EMBL" id="SCB37721.1"/>
    </source>
</evidence>
<reference evidence="2" key="1">
    <citation type="submission" date="2016-08" db="EMBL/GenBank/DDBJ databases">
        <authorList>
            <person name="Varghese N."/>
            <person name="Submissions Spin"/>
        </authorList>
    </citation>
    <scope>NUCLEOTIDE SEQUENCE [LARGE SCALE GENOMIC DNA]</scope>
    <source>
        <strain evidence="2">CCBAU 57015</strain>
    </source>
</reference>